<reference evidence="2" key="1">
    <citation type="submission" date="2020-10" db="EMBL/GenBank/DDBJ databases">
        <title>Unveiling of a novel bifunctional photoreceptor, Dualchrome1, isolated from a cosmopolitan green alga.</title>
        <authorList>
            <person name="Suzuki S."/>
            <person name="Kawachi M."/>
        </authorList>
    </citation>
    <scope>NUCLEOTIDE SEQUENCE</scope>
    <source>
        <strain evidence="2">NIES 2893</strain>
    </source>
</reference>
<evidence type="ECO:0000313" key="2">
    <source>
        <dbReference type="EMBL" id="GHP05406.1"/>
    </source>
</evidence>
<dbReference type="Gene3D" id="3.90.1410.10">
    <property type="entry name" value="set domain protein methyltransferase, domain 1"/>
    <property type="match status" value="1"/>
</dbReference>
<dbReference type="Pfam" id="PF07209">
    <property type="entry name" value="DUF1415"/>
    <property type="match status" value="1"/>
</dbReference>
<dbReference type="EMBL" id="BNJQ01000010">
    <property type="protein sequence ID" value="GHP05406.1"/>
    <property type="molecule type" value="Genomic_DNA"/>
</dbReference>
<gene>
    <name evidence="2" type="ORF">PPROV_000415700</name>
</gene>
<dbReference type="Proteomes" id="UP000660262">
    <property type="component" value="Unassembled WGS sequence"/>
</dbReference>
<protein>
    <recommendedName>
        <fullName evidence="4">SET domain-containing protein</fullName>
    </recommendedName>
</protein>
<dbReference type="GO" id="GO:0016279">
    <property type="term" value="F:protein-lysine N-methyltransferase activity"/>
    <property type="evidence" value="ECO:0007669"/>
    <property type="project" value="TreeGrafter"/>
</dbReference>
<proteinExistence type="predicted"/>
<accession>A0A830HDF0</accession>
<dbReference type="InterPro" id="IPR050600">
    <property type="entry name" value="SETD3_SETD6_MTase"/>
</dbReference>
<evidence type="ECO:0008006" key="4">
    <source>
        <dbReference type="Google" id="ProtNLM"/>
    </source>
</evidence>
<dbReference type="InterPro" id="IPR009858">
    <property type="entry name" value="DUF1415"/>
</dbReference>
<feature type="compositionally biased region" description="Polar residues" evidence="1">
    <location>
        <begin position="11"/>
        <end position="34"/>
    </location>
</feature>
<feature type="compositionally biased region" description="Basic and acidic residues" evidence="1">
    <location>
        <begin position="1"/>
        <end position="10"/>
    </location>
</feature>
<keyword evidence="3" id="KW-1185">Reference proteome</keyword>
<comment type="caution">
    <text evidence="2">The sequence shown here is derived from an EMBL/GenBank/DDBJ whole genome shotgun (WGS) entry which is preliminary data.</text>
</comment>
<dbReference type="InterPro" id="IPR046341">
    <property type="entry name" value="SET_dom_sf"/>
</dbReference>
<dbReference type="SUPFAM" id="SSF82199">
    <property type="entry name" value="SET domain"/>
    <property type="match status" value="1"/>
</dbReference>
<evidence type="ECO:0000256" key="1">
    <source>
        <dbReference type="SAM" id="MobiDB-lite"/>
    </source>
</evidence>
<dbReference type="OrthoDB" id="498804at2759"/>
<organism evidence="2 3">
    <name type="scientific">Pycnococcus provasolii</name>
    <dbReference type="NCBI Taxonomy" id="41880"/>
    <lineage>
        <taxon>Eukaryota</taxon>
        <taxon>Viridiplantae</taxon>
        <taxon>Chlorophyta</taxon>
        <taxon>Pseudoscourfieldiophyceae</taxon>
        <taxon>Pseudoscourfieldiales</taxon>
        <taxon>Pycnococcaceae</taxon>
        <taxon>Pycnococcus</taxon>
    </lineage>
</organism>
<dbReference type="CDD" id="cd10527">
    <property type="entry name" value="SET_LSMT"/>
    <property type="match status" value="1"/>
</dbReference>
<dbReference type="PANTHER" id="PTHR13271">
    <property type="entry name" value="UNCHARACTERIZED PUTATIVE METHYLTRANSFERASE"/>
    <property type="match status" value="1"/>
</dbReference>
<evidence type="ECO:0000313" key="3">
    <source>
        <dbReference type="Proteomes" id="UP000660262"/>
    </source>
</evidence>
<dbReference type="AlphaFoldDB" id="A0A830HDF0"/>
<sequence>MVGNKKESDFKSSLVTSSLANDSTKQGQERTPTASAARWLDDVVIGMPLCPFAAAARNGTRIVQINTDASQEDIIRQISSEMRGLAAASLDDAATTLCVLPPNTQYDDFVEFMNEVVAPCQDVADALWDEINGGLSKEEEDARADVQVVPFHPRAEFEDSPDACVDYSSRAPVPVVHLLRQADVDAARVTWPLFGGDDTDGQEFLDLPAINSRRLRRVGREKLEEMLATCQRSATVSSEDRIAAHPADVRTEADGEALLVWAAEQGANVDALRVVRTSPTDMGAVTSRPLSRGEPLFELPRSLAMSARRLAEQSDVPYAAAVRSAMDACSEEDAEVPLAVALAAELALMRSKTPGPLASYVRMLPSLALLEMMHIDVADRKVLKTVLADTLLLTDLQARWAWLDHARATAANALSEGNCDATADEIAHAFALVASRAFALDGEGDDQREVLAICPVADMLNHSPLAHDALLTCLDTDEGSYGVRAHCDYDAGEQVYDSFAGAKLLASDTFVRYGFVDLRNGDPEAIRVPTSALRLPESSEAGIALLDYLQLSDVTVSADATSGIGDDAIGAAAALTATDDELAEAGWSGDAKHDNDDASSAALAEDVLASLLSLAPVRARASSHLQATLSSMAAHADLAIERTKDGSSFVVASAHASVRNESCALHGAVRALELRRKRDI</sequence>
<feature type="region of interest" description="Disordered" evidence="1">
    <location>
        <begin position="1"/>
        <end position="34"/>
    </location>
</feature>
<name>A0A830HDF0_9CHLO</name>